<sequence length="31" mass="3742">MQRGIPLGFELYIIHTSINKNAIQYVFQQYR</sequence>
<dbReference type="EMBL" id="GBRH01274646">
    <property type="protein sequence ID" value="JAD23249.1"/>
    <property type="molecule type" value="Transcribed_RNA"/>
</dbReference>
<evidence type="ECO:0000313" key="1">
    <source>
        <dbReference type="EMBL" id="JAD23249.1"/>
    </source>
</evidence>
<protein>
    <submittedName>
        <fullName evidence="1">Uncharacterized protein</fullName>
    </submittedName>
</protein>
<organism evidence="1">
    <name type="scientific">Arundo donax</name>
    <name type="common">Giant reed</name>
    <name type="synonym">Donax arundinaceus</name>
    <dbReference type="NCBI Taxonomy" id="35708"/>
    <lineage>
        <taxon>Eukaryota</taxon>
        <taxon>Viridiplantae</taxon>
        <taxon>Streptophyta</taxon>
        <taxon>Embryophyta</taxon>
        <taxon>Tracheophyta</taxon>
        <taxon>Spermatophyta</taxon>
        <taxon>Magnoliopsida</taxon>
        <taxon>Liliopsida</taxon>
        <taxon>Poales</taxon>
        <taxon>Poaceae</taxon>
        <taxon>PACMAD clade</taxon>
        <taxon>Arundinoideae</taxon>
        <taxon>Arundineae</taxon>
        <taxon>Arundo</taxon>
    </lineage>
</organism>
<dbReference type="AlphaFoldDB" id="A0A0A8YBA3"/>
<reference evidence="1" key="1">
    <citation type="submission" date="2014-09" db="EMBL/GenBank/DDBJ databases">
        <authorList>
            <person name="Magalhaes I.L.F."/>
            <person name="Oliveira U."/>
            <person name="Santos F.R."/>
            <person name="Vidigal T.H.D.A."/>
            <person name="Brescovit A.D."/>
            <person name="Santos A.J."/>
        </authorList>
    </citation>
    <scope>NUCLEOTIDE SEQUENCE</scope>
    <source>
        <tissue evidence="1">Shoot tissue taken approximately 20 cm above the soil surface</tissue>
    </source>
</reference>
<reference evidence="1" key="2">
    <citation type="journal article" date="2015" name="Data Brief">
        <title>Shoot transcriptome of the giant reed, Arundo donax.</title>
        <authorList>
            <person name="Barrero R.A."/>
            <person name="Guerrero F.D."/>
            <person name="Moolhuijzen P."/>
            <person name="Goolsby J.A."/>
            <person name="Tidwell J."/>
            <person name="Bellgard S.E."/>
            <person name="Bellgard M.I."/>
        </authorList>
    </citation>
    <scope>NUCLEOTIDE SEQUENCE</scope>
    <source>
        <tissue evidence="1">Shoot tissue taken approximately 20 cm above the soil surface</tissue>
    </source>
</reference>
<proteinExistence type="predicted"/>
<accession>A0A0A8YBA3</accession>
<name>A0A0A8YBA3_ARUDO</name>